<name>A0A7C6A8I8_UNCW3</name>
<evidence type="ECO:0000256" key="1">
    <source>
        <dbReference type="SAM" id="SignalP"/>
    </source>
</evidence>
<accession>A0A7C6A8I8</accession>
<dbReference type="EMBL" id="DTLI01000084">
    <property type="protein sequence ID" value="HHS51890.1"/>
    <property type="molecule type" value="Genomic_DNA"/>
</dbReference>
<feature type="signal peptide" evidence="1">
    <location>
        <begin position="1"/>
        <end position="21"/>
    </location>
</feature>
<protein>
    <recommendedName>
        <fullName evidence="3">DUF3108 domain-containing protein</fullName>
    </recommendedName>
</protein>
<proteinExistence type="predicted"/>
<gene>
    <name evidence="2" type="ORF">ENW73_03340</name>
</gene>
<dbReference type="InterPro" id="IPR021457">
    <property type="entry name" value="DUF3108"/>
</dbReference>
<sequence length="251" mass="27994">MKKLAMVIFSLILLCTFCAKKGGPGLKLVMPNWPDNEINQYQVLVGTEPVGSYLLGIRLGEIEEKPTIELTALTYVKSMAGETKDSTHLVLYQNNLKPIKSEKILTTMGTMLSSTINYTKDKVFIKAKTPMGEKSVDIPFGINHYDNDEITTLLRAVELKPNEEMELGAVTGLGGTSVPIKVKALAMEKLTVPAGEFECNKYQMSLAGRMIEVFYEKTGMKRMVKYSDPQSNMTMELVPSKTIEQKEPIRK</sequence>
<dbReference type="AlphaFoldDB" id="A0A7C6A8I8"/>
<keyword evidence="1" id="KW-0732">Signal</keyword>
<feature type="chain" id="PRO_5027906532" description="DUF3108 domain-containing protein" evidence="1">
    <location>
        <begin position="22"/>
        <end position="251"/>
    </location>
</feature>
<evidence type="ECO:0008006" key="3">
    <source>
        <dbReference type="Google" id="ProtNLM"/>
    </source>
</evidence>
<dbReference type="Pfam" id="PF11306">
    <property type="entry name" value="DUF3108"/>
    <property type="match status" value="1"/>
</dbReference>
<evidence type="ECO:0000313" key="2">
    <source>
        <dbReference type="EMBL" id="HHS51890.1"/>
    </source>
</evidence>
<reference evidence="2" key="1">
    <citation type="journal article" date="2020" name="mSystems">
        <title>Genome- and Community-Level Interaction Insights into Carbon Utilization and Element Cycling Functions of Hydrothermarchaeota in Hydrothermal Sediment.</title>
        <authorList>
            <person name="Zhou Z."/>
            <person name="Liu Y."/>
            <person name="Xu W."/>
            <person name="Pan J."/>
            <person name="Luo Z.H."/>
            <person name="Li M."/>
        </authorList>
    </citation>
    <scope>NUCLEOTIDE SEQUENCE [LARGE SCALE GENOMIC DNA]</scope>
    <source>
        <strain evidence="2">SpSt-876</strain>
    </source>
</reference>
<comment type="caution">
    <text evidence="2">The sequence shown here is derived from an EMBL/GenBank/DDBJ whole genome shotgun (WGS) entry which is preliminary data.</text>
</comment>
<organism evidence="2">
    <name type="scientific">candidate division WOR-3 bacterium</name>
    <dbReference type="NCBI Taxonomy" id="2052148"/>
    <lineage>
        <taxon>Bacteria</taxon>
        <taxon>Bacteria division WOR-3</taxon>
    </lineage>
</organism>